<feature type="coiled-coil region" evidence="5">
    <location>
        <begin position="444"/>
        <end position="496"/>
    </location>
</feature>
<proteinExistence type="predicted"/>
<dbReference type="FunCoup" id="Q6BT07">
    <property type="interactions" value="566"/>
</dbReference>
<evidence type="ECO:0000256" key="3">
    <source>
        <dbReference type="ARBA" id="ARBA00023163"/>
    </source>
</evidence>
<dbReference type="PROSITE" id="PS51293">
    <property type="entry name" value="SANT"/>
    <property type="match status" value="1"/>
</dbReference>
<dbReference type="InterPro" id="IPR017884">
    <property type="entry name" value="SANT_dom"/>
</dbReference>
<keyword evidence="2" id="KW-0238">DNA-binding</keyword>
<evidence type="ECO:0000313" key="10">
    <source>
        <dbReference type="EMBL" id="CAG86802.2"/>
    </source>
</evidence>
<dbReference type="VEuPathDB" id="FungiDB:DEHA2D04510g"/>
<dbReference type="GeneID" id="2901350"/>
<evidence type="ECO:0000256" key="2">
    <source>
        <dbReference type="ARBA" id="ARBA00023125"/>
    </source>
</evidence>
<dbReference type="GO" id="GO:0006303">
    <property type="term" value="P:double-strand break repair via nonhomologous end joining"/>
    <property type="evidence" value="ECO:0007669"/>
    <property type="project" value="EnsemblFungi"/>
</dbReference>
<dbReference type="OMA" id="PSFSKWF"/>
<keyword evidence="4" id="KW-0539">Nucleus</keyword>
<evidence type="ECO:0000259" key="7">
    <source>
        <dbReference type="PROSITE" id="PS50090"/>
    </source>
</evidence>
<dbReference type="GO" id="GO:0016586">
    <property type="term" value="C:RSC-type complex"/>
    <property type="evidence" value="ECO:0007669"/>
    <property type="project" value="EnsemblFungi"/>
</dbReference>
<keyword evidence="5" id="KW-0175">Coiled coil</keyword>
<dbReference type="Gene3D" id="1.10.10.10">
    <property type="entry name" value="Winged helix-like DNA-binding domain superfamily/Winged helix DNA-binding domain"/>
    <property type="match status" value="1"/>
</dbReference>
<dbReference type="PROSITE" id="PS50090">
    <property type="entry name" value="MYB_LIKE"/>
    <property type="match status" value="1"/>
</dbReference>
<keyword evidence="1" id="KW-0805">Transcription regulation</keyword>
<accession>Q6BT07</accession>
<keyword evidence="11" id="KW-1185">Reference proteome</keyword>
<dbReference type="AlphaFoldDB" id="Q6BT07"/>
<dbReference type="GO" id="GO:0042393">
    <property type="term" value="F:histone binding"/>
    <property type="evidence" value="ECO:0007669"/>
    <property type="project" value="TreeGrafter"/>
</dbReference>
<dbReference type="Pfam" id="PF16495">
    <property type="entry name" value="SWIRM-assoc_1"/>
    <property type="match status" value="1"/>
</dbReference>
<feature type="region of interest" description="Disordered" evidence="6">
    <location>
        <begin position="1"/>
        <end position="44"/>
    </location>
</feature>
<dbReference type="InterPro" id="IPR036388">
    <property type="entry name" value="WH-like_DNA-bd_sf"/>
</dbReference>
<reference evidence="10 11" key="1">
    <citation type="journal article" date="2004" name="Nature">
        <title>Genome evolution in yeasts.</title>
        <authorList>
            <consortium name="Genolevures"/>
            <person name="Dujon B."/>
            <person name="Sherman D."/>
            <person name="Fischer G."/>
            <person name="Durrens P."/>
            <person name="Casaregola S."/>
            <person name="Lafontaine I."/>
            <person name="de Montigny J."/>
            <person name="Marck C."/>
            <person name="Neuveglise C."/>
            <person name="Talla E."/>
            <person name="Goffard N."/>
            <person name="Frangeul L."/>
            <person name="Aigle M."/>
            <person name="Anthouard V."/>
            <person name="Babour A."/>
            <person name="Barbe V."/>
            <person name="Barnay S."/>
            <person name="Blanchin S."/>
            <person name="Beckerich J.M."/>
            <person name="Beyne E."/>
            <person name="Bleykasten C."/>
            <person name="Boisrame A."/>
            <person name="Boyer J."/>
            <person name="Cattolico L."/>
            <person name="Confanioleri F."/>
            <person name="de Daruvar A."/>
            <person name="Despons L."/>
            <person name="Fabre E."/>
            <person name="Fairhead C."/>
            <person name="Ferry-Dumazet H."/>
            <person name="Groppi A."/>
            <person name="Hantraye F."/>
            <person name="Hennequin C."/>
            <person name="Jauniaux N."/>
            <person name="Joyet P."/>
            <person name="Kachouri R."/>
            <person name="Kerrest A."/>
            <person name="Koszul R."/>
            <person name="Lemaire M."/>
            <person name="Lesur I."/>
            <person name="Ma L."/>
            <person name="Muller H."/>
            <person name="Nicaud J.M."/>
            <person name="Nikolski M."/>
            <person name="Oztas S."/>
            <person name="Ozier-Kalogeropoulos O."/>
            <person name="Pellenz S."/>
            <person name="Potier S."/>
            <person name="Richard G.F."/>
            <person name="Straub M.L."/>
            <person name="Suleau A."/>
            <person name="Swennene D."/>
            <person name="Tekaia F."/>
            <person name="Wesolowski-Louvel M."/>
            <person name="Westhof E."/>
            <person name="Wirth B."/>
            <person name="Zeniou-Meyer M."/>
            <person name="Zivanovic I."/>
            <person name="Bolotin-Fukuhara M."/>
            <person name="Thierry A."/>
            <person name="Bouchier C."/>
            <person name="Caudron B."/>
            <person name="Scarpelli C."/>
            <person name="Gaillardin C."/>
            <person name="Weissenbach J."/>
            <person name="Wincker P."/>
            <person name="Souciet J.L."/>
        </authorList>
    </citation>
    <scope>NUCLEOTIDE SEQUENCE [LARGE SCALE GENOMIC DNA]</scope>
    <source>
        <strain evidence="11">ATCC 36239 / CBS 767 / BCRC 21394 / JCM 1990 / NBRC 0083 / IGC 2968</strain>
    </source>
</reference>
<evidence type="ECO:0000256" key="6">
    <source>
        <dbReference type="SAM" id="MobiDB-lite"/>
    </source>
</evidence>
<protein>
    <submittedName>
        <fullName evidence="10">DEHA2D04510p</fullName>
    </submittedName>
</protein>
<evidence type="ECO:0000259" key="9">
    <source>
        <dbReference type="PROSITE" id="PS51293"/>
    </source>
</evidence>
<dbReference type="OrthoDB" id="118550at2759"/>
<dbReference type="GO" id="GO:0045893">
    <property type="term" value="P:positive regulation of DNA-templated transcription"/>
    <property type="evidence" value="ECO:0007669"/>
    <property type="project" value="TreeGrafter"/>
</dbReference>
<dbReference type="HOGENOM" id="CLU_004447_3_2_1"/>
<evidence type="ECO:0000256" key="5">
    <source>
        <dbReference type="SAM" id="Coils"/>
    </source>
</evidence>
<evidence type="ECO:0000259" key="8">
    <source>
        <dbReference type="PROSITE" id="PS50934"/>
    </source>
</evidence>
<dbReference type="Pfam" id="PF00249">
    <property type="entry name" value="Myb_DNA-binding"/>
    <property type="match status" value="1"/>
</dbReference>
<sequence length="587" mass="66866">MSASASIDPETPTSATPIPNEEISMVDNPVKEEDKQEQNGKPIDVEKAKSTFQEKAKNYLIDQSSHIVIPSFAKWFSMNDVHSIEKKSFPDFFPVKDGDIFKSIYKTGEIYKNMRDFMINSYRINPLEYLTVTAIRRNLAGDVSSIIRIHHFLEKWGLINYQIDPRTKSTVVGPQYTGHFQVTLDTPKGLVPFIPDNIEVIESAKDLPSPPNSVENETNENDYADHADLEKEQDIKVKQEIPINMEVRRNIYTNTNDVSKNINTQNIIQYFCNTCGKDSSEVRYHNLKSKSYSNNPNSNINNASVLCSTCFDQGLFPSNFQSSDFVKLQKSNDNIEWSEQEILLLLEGIEMFGTFDASSNNANVSLNSNANGQWDKISEFIGTKTKEQCLIKFIQLPIEDRYLNKLINSNKKDDTFNQEKIVQDIVSQIISNKSGQALVEENSLKSLNESISEQSNLINQITELTLEKFQIKMNNLNNLESNLIEVENSLNLERKQLLIERWSNFEKINKFKKSQENLSPELNNLLNDLLTPINVNEINKSFNNNLALNSDSNKMDVDSSNNLSNSIDNDSIPVSIAKPKNYQFWSG</sequence>
<dbReference type="PROSITE" id="PS50934">
    <property type="entry name" value="SWIRM"/>
    <property type="match status" value="1"/>
</dbReference>
<dbReference type="Pfam" id="PF04433">
    <property type="entry name" value="SWIRM"/>
    <property type="match status" value="1"/>
</dbReference>
<feature type="compositionally biased region" description="Basic and acidic residues" evidence="6">
    <location>
        <begin position="29"/>
        <end position="44"/>
    </location>
</feature>
<dbReference type="GO" id="GO:0016514">
    <property type="term" value="C:SWI/SNF complex"/>
    <property type="evidence" value="ECO:0007669"/>
    <property type="project" value="TreeGrafter"/>
</dbReference>
<dbReference type="SUPFAM" id="SSF46689">
    <property type="entry name" value="Homeodomain-like"/>
    <property type="match status" value="2"/>
</dbReference>
<dbReference type="SMART" id="SM00717">
    <property type="entry name" value="SANT"/>
    <property type="match status" value="1"/>
</dbReference>
<dbReference type="InterPro" id="IPR007526">
    <property type="entry name" value="SWIRM"/>
</dbReference>
<feature type="domain" description="Myb-like" evidence="7">
    <location>
        <begin position="337"/>
        <end position="397"/>
    </location>
</feature>
<dbReference type="InParanoid" id="Q6BT07"/>
<name>Q6BT07_DEBHA</name>
<dbReference type="InterPro" id="IPR009057">
    <property type="entry name" value="Homeodomain-like_sf"/>
</dbReference>
<gene>
    <name evidence="10" type="ordered locus">DEHA2D04510g</name>
</gene>
<feature type="domain" description="SANT" evidence="9">
    <location>
        <begin position="336"/>
        <end position="401"/>
    </location>
</feature>
<feature type="compositionally biased region" description="Polar residues" evidence="6">
    <location>
        <begin position="1"/>
        <end position="17"/>
    </location>
</feature>
<dbReference type="KEGG" id="dha:DEHA2D04510g"/>
<dbReference type="GO" id="GO:0006337">
    <property type="term" value="P:nucleosome disassembly"/>
    <property type="evidence" value="ECO:0007669"/>
    <property type="project" value="EnsemblFungi"/>
</dbReference>
<keyword evidence="3" id="KW-0804">Transcription</keyword>
<dbReference type="RefSeq" id="XP_458663.2">
    <property type="nucleotide sequence ID" value="XM_458663.1"/>
</dbReference>
<dbReference type="InterPro" id="IPR001005">
    <property type="entry name" value="SANT/Myb"/>
</dbReference>
<dbReference type="EMBL" id="CR382136">
    <property type="protein sequence ID" value="CAG86802.2"/>
    <property type="molecule type" value="Genomic_DNA"/>
</dbReference>
<dbReference type="PANTHER" id="PTHR12802">
    <property type="entry name" value="SWI/SNF COMPLEX-RELATED"/>
    <property type="match status" value="1"/>
</dbReference>
<dbReference type="FunFam" id="1.10.10.10:FF:000020">
    <property type="entry name" value="SWI/SNF complex subunit SMARCC2 isoform c"/>
    <property type="match status" value="1"/>
</dbReference>
<dbReference type="Gene3D" id="1.10.10.60">
    <property type="entry name" value="Homeodomain-like"/>
    <property type="match status" value="1"/>
</dbReference>
<dbReference type="CDD" id="cd00167">
    <property type="entry name" value="SANT"/>
    <property type="match status" value="1"/>
</dbReference>
<dbReference type="InterPro" id="IPR032451">
    <property type="entry name" value="SMARCC_C"/>
</dbReference>
<organism evidence="10 11">
    <name type="scientific">Debaryomyces hansenii (strain ATCC 36239 / CBS 767 / BCRC 21394 / JCM 1990 / NBRC 0083 / IGC 2968)</name>
    <name type="common">Yeast</name>
    <name type="synonym">Torulaspora hansenii</name>
    <dbReference type="NCBI Taxonomy" id="284592"/>
    <lineage>
        <taxon>Eukaryota</taxon>
        <taxon>Fungi</taxon>
        <taxon>Dikarya</taxon>
        <taxon>Ascomycota</taxon>
        <taxon>Saccharomycotina</taxon>
        <taxon>Pichiomycetes</taxon>
        <taxon>Debaryomycetaceae</taxon>
        <taxon>Debaryomyces</taxon>
    </lineage>
</organism>
<evidence type="ECO:0000256" key="1">
    <source>
        <dbReference type="ARBA" id="ARBA00023015"/>
    </source>
</evidence>
<feature type="domain" description="SWIRM" evidence="8">
    <location>
        <begin position="67"/>
        <end position="170"/>
    </location>
</feature>
<dbReference type="PANTHER" id="PTHR12802:SF150">
    <property type="entry name" value="CHROMATIN STRUCTURE-REMODELING COMPLEX PROTEIN RSC8"/>
    <property type="match status" value="1"/>
</dbReference>
<dbReference type="Proteomes" id="UP000000599">
    <property type="component" value="Chromosome D"/>
</dbReference>
<dbReference type="GO" id="GO:0003677">
    <property type="term" value="F:DNA binding"/>
    <property type="evidence" value="ECO:0007669"/>
    <property type="project" value="UniProtKB-KW"/>
</dbReference>
<evidence type="ECO:0000313" key="11">
    <source>
        <dbReference type="Proteomes" id="UP000000599"/>
    </source>
</evidence>
<dbReference type="GO" id="GO:0006368">
    <property type="term" value="P:transcription elongation by RNA polymerase II"/>
    <property type="evidence" value="ECO:0007669"/>
    <property type="project" value="EnsemblFungi"/>
</dbReference>
<dbReference type="eggNOG" id="KOG1279">
    <property type="taxonomic scope" value="Eukaryota"/>
</dbReference>
<evidence type="ECO:0000256" key="4">
    <source>
        <dbReference type="ARBA" id="ARBA00023242"/>
    </source>
</evidence>
<dbReference type="STRING" id="284592.Q6BT07"/>